<reference evidence="1" key="1">
    <citation type="submission" date="2024-02" db="EMBL/GenBank/DDBJ databases">
        <authorList>
            <consortium name="ELIXIR-Norway"/>
            <consortium name="Elixir Norway"/>
        </authorList>
    </citation>
    <scope>NUCLEOTIDE SEQUENCE</scope>
</reference>
<evidence type="ECO:0000313" key="3">
    <source>
        <dbReference type="EMBL" id="CAK9209845.1"/>
    </source>
</evidence>
<name>A0ABP0TFT3_9BRYO</name>
<dbReference type="EMBL" id="OZ019909">
    <property type="protein sequence ID" value="CAK9209844.1"/>
    <property type="molecule type" value="Genomic_DNA"/>
</dbReference>
<evidence type="ECO:0000313" key="2">
    <source>
        <dbReference type="EMBL" id="CAK9209844.1"/>
    </source>
</evidence>
<protein>
    <submittedName>
        <fullName evidence="1">Uncharacterized protein</fullName>
    </submittedName>
</protein>
<evidence type="ECO:0000313" key="1">
    <source>
        <dbReference type="EMBL" id="CAK9195471.1"/>
    </source>
</evidence>
<gene>
    <name evidence="2" type="ORF">CSSPTR1EN2_LOCUS10133</name>
    <name evidence="3" type="ORF">CSSPTR1EN2_LOCUS10134</name>
    <name evidence="1" type="ORF">CSSPTR1EN2_LOCUS3041</name>
</gene>
<dbReference type="Proteomes" id="UP001497512">
    <property type="component" value="Chromosome 10"/>
</dbReference>
<keyword evidence="4" id="KW-1185">Reference proteome</keyword>
<dbReference type="EMBL" id="OZ019909">
    <property type="protein sequence ID" value="CAK9209845.1"/>
    <property type="molecule type" value="Genomic_DNA"/>
</dbReference>
<evidence type="ECO:0000313" key="4">
    <source>
        <dbReference type="Proteomes" id="UP001497512"/>
    </source>
</evidence>
<proteinExistence type="predicted"/>
<sequence length="107" mass="11102">MVTTSCRIKTGIVHTTLEAPMEKTQGIVVAGRCTMVSFQGLKAGTVVVILNIWSSALQSASLLKLAASTGAFSSGTLLSKIFSSSLGCFFTYLKTVAEAALKIAGVL</sequence>
<dbReference type="Proteomes" id="UP001497512">
    <property type="component" value="Chromosome 17"/>
</dbReference>
<accession>A0ABP0TFT3</accession>
<dbReference type="EMBL" id="OZ019902">
    <property type="protein sequence ID" value="CAK9195471.1"/>
    <property type="molecule type" value="Genomic_DNA"/>
</dbReference>
<organism evidence="1 4">
    <name type="scientific">Sphagnum troendelagicum</name>
    <dbReference type="NCBI Taxonomy" id="128251"/>
    <lineage>
        <taxon>Eukaryota</taxon>
        <taxon>Viridiplantae</taxon>
        <taxon>Streptophyta</taxon>
        <taxon>Embryophyta</taxon>
        <taxon>Bryophyta</taxon>
        <taxon>Sphagnophytina</taxon>
        <taxon>Sphagnopsida</taxon>
        <taxon>Sphagnales</taxon>
        <taxon>Sphagnaceae</taxon>
        <taxon>Sphagnum</taxon>
    </lineage>
</organism>